<evidence type="ECO:0000313" key="1">
    <source>
        <dbReference type="EMBL" id="QHT93440.1"/>
    </source>
</evidence>
<organism evidence="1">
    <name type="scientific">viral metagenome</name>
    <dbReference type="NCBI Taxonomy" id="1070528"/>
    <lineage>
        <taxon>unclassified sequences</taxon>
        <taxon>metagenomes</taxon>
        <taxon>organismal metagenomes</taxon>
    </lineage>
</organism>
<dbReference type="EMBL" id="MN740207">
    <property type="protein sequence ID" value="QHT93440.1"/>
    <property type="molecule type" value="Genomic_DNA"/>
</dbReference>
<accession>A0A6C0ILC5</accession>
<reference evidence="1" key="1">
    <citation type="journal article" date="2020" name="Nature">
        <title>Giant virus diversity and host interactions through global metagenomics.</title>
        <authorList>
            <person name="Schulz F."/>
            <person name="Roux S."/>
            <person name="Paez-Espino D."/>
            <person name="Jungbluth S."/>
            <person name="Walsh D.A."/>
            <person name="Denef V.J."/>
            <person name="McMahon K.D."/>
            <person name="Konstantinidis K.T."/>
            <person name="Eloe-Fadrosh E.A."/>
            <person name="Kyrpides N.C."/>
            <person name="Woyke T."/>
        </authorList>
    </citation>
    <scope>NUCLEOTIDE SEQUENCE</scope>
    <source>
        <strain evidence="1">GVMAG-M-3300024252-29</strain>
    </source>
</reference>
<dbReference type="AlphaFoldDB" id="A0A6C0ILC5"/>
<proteinExistence type="predicted"/>
<name>A0A6C0ILC5_9ZZZZ</name>
<protein>
    <submittedName>
        <fullName evidence="1">Uncharacterized protein</fullName>
    </submittedName>
</protein>
<sequence>MLFNTINGNTVELNRSDYVTDSNYYSSVEAMYKVYIKPSNTKSTNVRMNNLEVLSNIVDISTIAKGK</sequence>